<evidence type="ECO:0000313" key="2">
    <source>
        <dbReference type="EMBL" id="EYF00472.1"/>
    </source>
</evidence>
<organism evidence="2 3">
    <name type="scientific">Chondromyces apiculatus DSM 436</name>
    <dbReference type="NCBI Taxonomy" id="1192034"/>
    <lineage>
        <taxon>Bacteria</taxon>
        <taxon>Pseudomonadati</taxon>
        <taxon>Myxococcota</taxon>
        <taxon>Polyangia</taxon>
        <taxon>Polyangiales</taxon>
        <taxon>Polyangiaceae</taxon>
        <taxon>Chondromyces</taxon>
    </lineage>
</organism>
<accession>A0A017SUM8</accession>
<comment type="caution">
    <text evidence="2">The sequence shown here is derived from an EMBL/GenBank/DDBJ whole genome shotgun (WGS) entry which is preliminary data.</text>
</comment>
<evidence type="ECO:0000256" key="1">
    <source>
        <dbReference type="SAM" id="MobiDB-lite"/>
    </source>
</evidence>
<proteinExistence type="predicted"/>
<name>A0A017SUM8_9BACT</name>
<protein>
    <submittedName>
        <fullName evidence="2">Uncharacterized protein</fullName>
    </submittedName>
</protein>
<feature type="region of interest" description="Disordered" evidence="1">
    <location>
        <begin position="1"/>
        <end position="25"/>
    </location>
</feature>
<evidence type="ECO:0000313" key="3">
    <source>
        <dbReference type="Proteomes" id="UP000019678"/>
    </source>
</evidence>
<dbReference type="EMBL" id="ASRX01000109">
    <property type="protein sequence ID" value="EYF00472.1"/>
    <property type="molecule type" value="Genomic_DNA"/>
</dbReference>
<dbReference type="Proteomes" id="UP000019678">
    <property type="component" value="Unassembled WGS sequence"/>
</dbReference>
<sequence length="51" mass="5561">MACSVWPMGTAGEHRKERQAASHESLRSDAHLLIEMAQPFGSPCATLRPTP</sequence>
<keyword evidence="3" id="KW-1185">Reference proteome</keyword>
<feature type="compositionally biased region" description="Basic and acidic residues" evidence="1">
    <location>
        <begin position="12"/>
        <end position="25"/>
    </location>
</feature>
<gene>
    <name evidence="2" type="ORF">CAP_0562</name>
</gene>
<reference evidence="2 3" key="1">
    <citation type="submission" date="2013-05" db="EMBL/GenBank/DDBJ databases">
        <title>Genome assembly of Chondromyces apiculatus DSM 436.</title>
        <authorList>
            <person name="Sharma G."/>
            <person name="Khatri I."/>
            <person name="Kaur C."/>
            <person name="Mayilraj S."/>
            <person name="Subramanian S."/>
        </authorList>
    </citation>
    <scope>NUCLEOTIDE SEQUENCE [LARGE SCALE GENOMIC DNA]</scope>
    <source>
        <strain evidence="2 3">DSM 436</strain>
    </source>
</reference>
<dbReference type="AlphaFoldDB" id="A0A017SUM8"/>
<dbReference type="STRING" id="1192034.CAP_0562"/>